<keyword evidence="3" id="KW-1185">Reference proteome</keyword>
<comment type="caution">
    <text evidence="2">The sequence shown here is derived from an EMBL/GenBank/DDBJ whole genome shotgun (WGS) entry which is preliminary data.</text>
</comment>
<name>A0ABX2AM59_9BACT</name>
<feature type="signal peptide" evidence="1">
    <location>
        <begin position="1"/>
        <end position="19"/>
    </location>
</feature>
<accession>A0ABX2AM59</accession>
<evidence type="ECO:0000256" key="1">
    <source>
        <dbReference type="SAM" id="SignalP"/>
    </source>
</evidence>
<gene>
    <name evidence="2" type="ORF">HPS56_01950</name>
</gene>
<reference evidence="2 3" key="1">
    <citation type="submission" date="2020-05" db="EMBL/GenBank/DDBJ databases">
        <title>Distinct polysaccharide utilization as determinants for interspecies competition between intestinal Prevotella spp.</title>
        <authorList>
            <person name="Galvez E.J.C."/>
            <person name="Iljazovic A."/>
            <person name="Strowig T."/>
        </authorList>
    </citation>
    <scope>NUCLEOTIDE SEQUENCE [LARGE SCALE GENOMIC DNA]</scope>
    <source>
        <strain evidence="2 3">PMUR</strain>
    </source>
</reference>
<protein>
    <submittedName>
        <fullName evidence="2">Uncharacterized protein</fullName>
    </submittedName>
</protein>
<evidence type="ECO:0000313" key="2">
    <source>
        <dbReference type="EMBL" id="NPD91132.1"/>
    </source>
</evidence>
<dbReference type="Proteomes" id="UP000714420">
    <property type="component" value="Unassembled WGS sequence"/>
</dbReference>
<feature type="chain" id="PRO_5045224994" evidence="1">
    <location>
        <begin position="20"/>
        <end position="128"/>
    </location>
</feature>
<dbReference type="EMBL" id="JABKKF010000001">
    <property type="protein sequence ID" value="NPD91132.1"/>
    <property type="molecule type" value="Genomic_DNA"/>
</dbReference>
<dbReference type="RefSeq" id="WP_172272993.1">
    <property type="nucleotide sequence ID" value="NZ_CASGMU010000001.1"/>
</dbReference>
<proteinExistence type="predicted"/>
<evidence type="ECO:0000313" key="3">
    <source>
        <dbReference type="Proteomes" id="UP000714420"/>
    </source>
</evidence>
<keyword evidence="1" id="KW-0732">Signal</keyword>
<sequence>MKKLCVLSLAAAMATATFAQGSFTSPTSETANEYGFIVNSKNHMFTTGNGKMSLMAKETAYDILSCKEGSVFGNELTENTPWTGSACADAGRPGFGMEYYQHFDDCFYTFNEVRFLGLFNYWNQEKYS</sequence>
<organism evidence="2 3">
    <name type="scientific">Xylanibacter muris</name>
    <dbReference type="NCBI Taxonomy" id="2736290"/>
    <lineage>
        <taxon>Bacteria</taxon>
        <taxon>Pseudomonadati</taxon>
        <taxon>Bacteroidota</taxon>
        <taxon>Bacteroidia</taxon>
        <taxon>Bacteroidales</taxon>
        <taxon>Prevotellaceae</taxon>
        <taxon>Xylanibacter</taxon>
    </lineage>
</organism>